<feature type="compositionally biased region" description="Polar residues" evidence="1">
    <location>
        <begin position="237"/>
        <end position="252"/>
    </location>
</feature>
<feature type="region of interest" description="Disordered" evidence="1">
    <location>
        <begin position="24"/>
        <end position="46"/>
    </location>
</feature>
<dbReference type="Proteomes" id="UP000232323">
    <property type="component" value="Unassembled WGS sequence"/>
</dbReference>
<evidence type="ECO:0000313" key="2">
    <source>
        <dbReference type="EMBL" id="GAX83607.1"/>
    </source>
</evidence>
<reference evidence="2 3" key="1">
    <citation type="submission" date="2017-08" db="EMBL/GenBank/DDBJ databases">
        <title>Acidophilic green algal genome provides insights into adaptation to an acidic environment.</title>
        <authorList>
            <person name="Hirooka S."/>
            <person name="Hirose Y."/>
            <person name="Kanesaki Y."/>
            <person name="Higuchi S."/>
            <person name="Fujiwara T."/>
            <person name="Onuma R."/>
            <person name="Era A."/>
            <person name="Ohbayashi R."/>
            <person name="Uzuka A."/>
            <person name="Nozaki H."/>
            <person name="Yoshikawa H."/>
            <person name="Miyagishima S.Y."/>
        </authorList>
    </citation>
    <scope>NUCLEOTIDE SEQUENCE [LARGE SCALE GENOMIC DNA]</scope>
    <source>
        <strain evidence="2 3">NIES-2499</strain>
    </source>
</reference>
<dbReference type="EMBL" id="BEGY01000102">
    <property type="protein sequence ID" value="GAX83607.1"/>
    <property type="molecule type" value="Genomic_DNA"/>
</dbReference>
<feature type="non-terminal residue" evidence="2">
    <location>
        <position position="1"/>
    </location>
</feature>
<feature type="region of interest" description="Disordered" evidence="1">
    <location>
        <begin position="222"/>
        <end position="252"/>
    </location>
</feature>
<organism evidence="2 3">
    <name type="scientific">Chlamydomonas eustigma</name>
    <dbReference type="NCBI Taxonomy" id="1157962"/>
    <lineage>
        <taxon>Eukaryota</taxon>
        <taxon>Viridiplantae</taxon>
        <taxon>Chlorophyta</taxon>
        <taxon>core chlorophytes</taxon>
        <taxon>Chlorophyceae</taxon>
        <taxon>CS clade</taxon>
        <taxon>Chlamydomonadales</taxon>
        <taxon>Chlamydomonadaceae</taxon>
        <taxon>Chlamydomonas</taxon>
    </lineage>
</organism>
<feature type="compositionally biased region" description="Basic and acidic residues" evidence="1">
    <location>
        <begin position="37"/>
        <end position="46"/>
    </location>
</feature>
<feature type="compositionally biased region" description="Low complexity" evidence="1">
    <location>
        <begin position="223"/>
        <end position="236"/>
    </location>
</feature>
<comment type="caution">
    <text evidence="2">The sequence shown here is derived from an EMBL/GenBank/DDBJ whole genome shotgun (WGS) entry which is preliminary data.</text>
</comment>
<protein>
    <submittedName>
        <fullName evidence="2">Uncharacterized protein</fullName>
    </submittedName>
</protein>
<evidence type="ECO:0000313" key="3">
    <source>
        <dbReference type="Proteomes" id="UP000232323"/>
    </source>
</evidence>
<dbReference type="AlphaFoldDB" id="A0A250XKM2"/>
<accession>A0A250XKM2</accession>
<gene>
    <name evidence="2" type="ORF">CEUSTIGMA_g11032.t1</name>
</gene>
<proteinExistence type="predicted"/>
<feature type="region of interest" description="Disordered" evidence="1">
    <location>
        <begin position="316"/>
        <end position="338"/>
    </location>
</feature>
<keyword evidence="3" id="KW-1185">Reference proteome</keyword>
<sequence length="415" mass="42515">AAAFATLWTAWGPSPPLVTALAEEAHRPSNTSPPHYSMDDHAAAAGSMDEKQKVAQGILTSLWQELQDDVDRARAQSSSTASGAISSTAGSSISSSLLTQPVVSVVPGGTGLQLTVTLPSMDDHAAAAGSMDEKQKVAQGILTSLWQELQDDVDRARAQSSSTASGAISSTAGSSSLLTQPVVSVVPGGTGLQLTVTLPSDSNWPAVRSAIAQLGAKAAYKQTKSSTDSSGGTTFTLEASGNSKGSGTLSASLSIPPTDDAASPALLVITKQGGHKSSGLNTVGFTVEELQGIEAVARASYLGSQNKEAGIEKSSRYFGRIGPGSSRRPFSPLGHGNESDDPFGQLLSPGGAAGLFGGLLWAMEEMSRAQAAANHMSQAWEEYVQKSGGNSGGVHPGSRSDEEELFRAMFPGVLV</sequence>
<name>A0A250XKM2_9CHLO</name>
<evidence type="ECO:0000256" key="1">
    <source>
        <dbReference type="SAM" id="MobiDB-lite"/>
    </source>
</evidence>